<dbReference type="RefSeq" id="XP_036530888.1">
    <property type="nucleotide sequence ID" value="XM_036678564.1"/>
</dbReference>
<protein>
    <submittedName>
        <fullName evidence="3">Uncharacterized protein</fullName>
    </submittedName>
</protein>
<evidence type="ECO:0000313" key="4">
    <source>
        <dbReference type="Proteomes" id="UP000547976"/>
    </source>
</evidence>
<name>A0A8H5KWI1_GIBSU</name>
<organism evidence="3 4">
    <name type="scientific">Gibberella subglutinans</name>
    <name type="common">Fusarium subglutinans</name>
    <dbReference type="NCBI Taxonomy" id="42677"/>
    <lineage>
        <taxon>Eukaryota</taxon>
        <taxon>Fungi</taxon>
        <taxon>Dikarya</taxon>
        <taxon>Ascomycota</taxon>
        <taxon>Pezizomycotina</taxon>
        <taxon>Sordariomycetes</taxon>
        <taxon>Hypocreomycetidae</taxon>
        <taxon>Hypocreales</taxon>
        <taxon>Nectriaceae</taxon>
        <taxon>Fusarium</taxon>
        <taxon>Fusarium fujikuroi species complex</taxon>
    </lineage>
</organism>
<proteinExistence type="predicted"/>
<evidence type="ECO:0000256" key="1">
    <source>
        <dbReference type="SAM" id="MobiDB-lite"/>
    </source>
</evidence>
<comment type="caution">
    <text evidence="3">The sequence shown here is derived from an EMBL/GenBank/DDBJ whole genome shotgun (WGS) entry which is preliminary data.</text>
</comment>
<accession>A0A8H5KWI1</accession>
<evidence type="ECO:0000256" key="2">
    <source>
        <dbReference type="SAM" id="SignalP"/>
    </source>
</evidence>
<feature type="signal peptide" evidence="2">
    <location>
        <begin position="1"/>
        <end position="16"/>
    </location>
</feature>
<feature type="region of interest" description="Disordered" evidence="1">
    <location>
        <begin position="400"/>
        <end position="433"/>
    </location>
</feature>
<dbReference type="OrthoDB" id="3641682at2759"/>
<dbReference type="Proteomes" id="UP000547976">
    <property type="component" value="Unassembled WGS sequence"/>
</dbReference>
<feature type="chain" id="PRO_5034508401" evidence="2">
    <location>
        <begin position="17"/>
        <end position="433"/>
    </location>
</feature>
<evidence type="ECO:0000313" key="3">
    <source>
        <dbReference type="EMBL" id="KAF5579275.1"/>
    </source>
</evidence>
<dbReference type="EMBL" id="JAAOAV010000371">
    <property type="protein sequence ID" value="KAF5579275.1"/>
    <property type="molecule type" value="Genomic_DNA"/>
</dbReference>
<reference evidence="3 4" key="1">
    <citation type="submission" date="2020-05" db="EMBL/GenBank/DDBJ databases">
        <title>Identification and distribution of gene clusters putatively required for synthesis of sphingolipid metabolism inhibitors in phylogenetically diverse species of the filamentous fungus Fusarium.</title>
        <authorList>
            <person name="Kim H.-S."/>
            <person name="Busman M."/>
            <person name="Brown D.W."/>
            <person name="Divon H."/>
            <person name="Uhlig S."/>
            <person name="Proctor R.H."/>
        </authorList>
    </citation>
    <scope>NUCLEOTIDE SEQUENCE [LARGE SCALE GENOMIC DNA]</scope>
    <source>
        <strain evidence="3 4">NRRL 66333</strain>
    </source>
</reference>
<dbReference type="GeneID" id="59313282"/>
<keyword evidence="4" id="KW-1185">Reference proteome</keyword>
<sequence length="433" mass="48067">MRFLSAFSLLLSVASAAKVSLSFILDAEEDMSSLVIYRRNGGVLMGRCGRTINSTVPIDFSQVTVNGEGAIPPYGNYDEESTSIIPITSGNFTVGKATYAIHPNPVFSGGPSCKTDVDPVNNRISIYCKRLYWDHTDIMPENKTVDTDCFGPYPPVKGERDPDYYPGNGKRPFYKRNSMLEPDYSPGNETQPFYKRDLMLKMGRRCPKKKEKPVITSLDGAGWPHQRYLFEQISEVVHCGHNQTCCASSDTSKAIAYGVSMMASVGINVGVKAPQDTVGVNLDFSVTWGLSVTKTWTIGNSYTCHGKEGDTVCVWYKVAHTAITVRNQRPARRHDKLRGIKTQPYGKQMVVAAPNRRNEGGGVVCKYNDECKSLGDTYWDCYGTEDPHFRYCPPLGYPPKLDPADGPLPQDSESMAIKRDREEKKKKMIAAKG</sequence>
<gene>
    <name evidence="3" type="ORF">FSUBG_13650</name>
</gene>
<keyword evidence="2" id="KW-0732">Signal</keyword>
<dbReference type="AlphaFoldDB" id="A0A8H5KWI1"/>
<feature type="compositionally biased region" description="Basic and acidic residues" evidence="1">
    <location>
        <begin position="416"/>
        <end position="425"/>
    </location>
</feature>